<accession>A0A0L0HNN2</accession>
<proteinExistence type="predicted"/>
<dbReference type="AlphaFoldDB" id="A0A0L0HNN2"/>
<dbReference type="VEuPathDB" id="FungiDB:SPPG_01739"/>
<keyword evidence="2" id="KW-1185">Reference proteome</keyword>
<sequence>MQAQPQMTTVQPGYAPQPVAGAAPGQTNVVVVTQVVQRPPKDWSHSLFDCFGDFGTMMDAVGTASCTIAPRNADADLVSDQVAVRAFGASTTLLATLAQIS</sequence>
<dbReference type="RefSeq" id="XP_016610692.1">
    <property type="nucleotide sequence ID" value="XM_016750055.1"/>
</dbReference>
<dbReference type="Proteomes" id="UP000053201">
    <property type="component" value="Unassembled WGS sequence"/>
</dbReference>
<reference evidence="1 2" key="1">
    <citation type="submission" date="2009-08" db="EMBL/GenBank/DDBJ databases">
        <title>The Genome Sequence of Spizellomyces punctatus strain DAOM BR117.</title>
        <authorList>
            <consortium name="The Broad Institute Genome Sequencing Platform"/>
            <person name="Russ C."/>
            <person name="Cuomo C."/>
            <person name="Shea T."/>
            <person name="Young S.K."/>
            <person name="Zeng Q."/>
            <person name="Koehrsen M."/>
            <person name="Haas B."/>
            <person name="Borodovsky M."/>
            <person name="Guigo R."/>
            <person name="Alvarado L."/>
            <person name="Berlin A."/>
            <person name="Bochicchio J."/>
            <person name="Borenstein D."/>
            <person name="Chapman S."/>
            <person name="Chen Z."/>
            <person name="Engels R."/>
            <person name="Freedman E."/>
            <person name="Gellesch M."/>
            <person name="Goldberg J."/>
            <person name="Griggs A."/>
            <person name="Gujja S."/>
            <person name="Heiman D."/>
            <person name="Hepburn T."/>
            <person name="Howarth C."/>
            <person name="Jen D."/>
            <person name="Larson L."/>
            <person name="Lewis B."/>
            <person name="Mehta T."/>
            <person name="Park D."/>
            <person name="Pearson M."/>
            <person name="Roberts A."/>
            <person name="Saif S."/>
            <person name="Shenoy N."/>
            <person name="Sisk P."/>
            <person name="Stolte C."/>
            <person name="Sykes S."/>
            <person name="Thomson T."/>
            <person name="Walk T."/>
            <person name="White J."/>
            <person name="Yandava C."/>
            <person name="Burger G."/>
            <person name="Gray M.W."/>
            <person name="Holland P.W.H."/>
            <person name="King N."/>
            <person name="Lang F.B.F."/>
            <person name="Roger A.J."/>
            <person name="Ruiz-Trillo I."/>
            <person name="Lander E."/>
            <person name="Nusbaum C."/>
        </authorList>
    </citation>
    <scope>NUCLEOTIDE SEQUENCE [LARGE SCALE GENOMIC DNA]</scope>
    <source>
        <strain evidence="1 2">DAOM BR117</strain>
    </source>
</reference>
<dbReference type="EMBL" id="KQ257452">
    <property type="protein sequence ID" value="KND02653.1"/>
    <property type="molecule type" value="Genomic_DNA"/>
</dbReference>
<evidence type="ECO:0000313" key="2">
    <source>
        <dbReference type="Proteomes" id="UP000053201"/>
    </source>
</evidence>
<gene>
    <name evidence="1" type="ORF">SPPG_01739</name>
</gene>
<name>A0A0L0HNN2_SPIPD</name>
<evidence type="ECO:0000313" key="1">
    <source>
        <dbReference type="EMBL" id="KND02653.1"/>
    </source>
</evidence>
<organism evidence="1 2">
    <name type="scientific">Spizellomyces punctatus (strain DAOM BR117)</name>
    <dbReference type="NCBI Taxonomy" id="645134"/>
    <lineage>
        <taxon>Eukaryota</taxon>
        <taxon>Fungi</taxon>
        <taxon>Fungi incertae sedis</taxon>
        <taxon>Chytridiomycota</taxon>
        <taxon>Chytridiomycota incertae sedis</taxon>
        <taxon>Chytridiomycetes</taxon>
        <taxon>Spizellomycetales</taxon>
        <taxon>Spizellomycetaceae</taxon>
        <taxon>Spizellomyces</taxon>
    </lineage>
</organism>
<dbReference type="InParanoid" id="A0A0L0HNN2"/>
<dbReference type="GeneID" id="27685382"/>
<protein>
    <submittedName>
        <fullName evidence="1">Uncharacterized protein</fullName>
    </submittedName>
</protein>